<dbReference type="Pfam" id="PF08240">
    <property type="entry name" value="ADH_N"/>
    <property type="match status" value="1"/>
</dbReference>
<reference evidence="3 4" key="1">
    <citation type="journal article" date="2013" name="J. Microbiol. Biotechnol.">
        <title>Novosphingobium ginsenosidimutans sp. nov., with the ability to convert ginsenoside.</title>
        <authorList>
            <person name="Kim J.K."/>
            <person name="He D."/>
            <person name="Liu Q.M."/>
            <person name="Park H.Y."/>
            <person name="Jung M.S."/>
            <person name="Yoon M.H."/>
            <person name="Kim S.C."/>
            <person name="Im W.T."/>
        </authorList>
    </citation>
    <scope>NUCLEOTIDE SEQUENCE [LARGE SCALE GENOMIC DNA]</scope>
    <source>
        <strain evidence="3 4">FW-6</strain>
    </source>
</reference>
<accession>A0A5B8S4I8</accession>
<evidence type="ECO:0000259" key="2">
    <source>
        <dbReference type="Pfam" id="PF08240"/>
    </source>
</evidence>
<proteinExistence type="predicted"/>
<dbReference type="PANTHER" id="PTHR43189:SF1">
    <property type="entry name" value="ZINC-TYPE ALCOHOL DEHYDROGENASE-LIKE PROTEIN C1198.01"/>
    <property type="match status" value="1"/>
</dbReference>
<dbReference type="EMBL" id="CP042345">
    <property type="protein sequence ID" value="QEA16283.1"/>
    <property type="molecule type" value="Genomic_DNA"/>
</dbReference>
<dbReference type="AlphaFoldDB" id="A0A5B8S4I8"/>
<keyword evidence="4" id="KW-1185">Reference proteome</keyword>
<gene>
    <name evidence="3" type="primary">bchC</name>
    <name evidence="3" type="ORF">FRF71_09140</name>
</gene>
<dbReference type="PANTHER" id="PTHR43189">
    <property type="entry name" value="ZINC-TYPE ALCOHOL DEHYDROGENASE-LIKE PROTEIN C1198.01-RELATED"/>
    <property type="match status" value="1"/>
</dbReference>
<dbReference type="RefSeq" id="WP_147090364.1">
    <property type="nucleotide sequence ID" value="NZ_BAABJD010000006.1"/>
</dbReference>
<evidence type="ECO:0000256" key="1">
    <source>
        <dbReference type="ARBA" id="ARBA00023002"/>
    </source>
</evidence>
<dbReference type="InterPro" id="IPR036291">
    <property type="entry name" value="NAD(P)-bd_dom_sf"/>
</dbReference>
<protein>
    <submittedName>
        <fullName evidence="3">Chlorophyll synthesis pathway protein BchC</fullName>
    </submittedName>
</protein>
<dbReference type="Proteomes" id="UP000321172">
    <property type="component" value="Chromosome"/>
</dbReference>
<dbReference type="GO" id="GO:0036354">
    <property type="term" value="F:bacteriochlorophyllide-a dehydrogenase activity"/>
    <property type="evidence" value="ECO:0007669"/>
    <property type="project" value="InterPro"/>
</dbReference>
<dbReference type="SUPFAM" id="SSF51735">
    <property type="entry name" value="NAD(P)-binding Rossmann-fold domains"/>
    <property type="match status" value="1"/>
</dbReference>
<name>A0A5B8S4I8_9SPHN</name>
<keyword evidence="1" id="KW-0560">Oxidoreductase</keyword>
<dbReference type="InterPro" id="IPR005903">
    <property type="entry name" value="BchC"/>
</dbReference>
<evidence type="ECO:0000313" key="3">
    <source>
        <dbReference type="EMBL" id="QEA16283.1"/>
    </source>
</evidence>
<evidence type="ECO:0000313" key="4">
    <source>
        <dbReference type="Proteomes" id="UP000321172"/>
    </source>
</evidence>
<dbReference type="Gene3D" id="3.40.50.720">
    <property type="entry name" value="NAD(P)-binding Rossmann-like Domain"/>
    <property type="match status" value="1"/>
</dbReference>
<organism evidence="3 4">
    <name type="scientific">Novosphingobium ginsenosidimutans</name>
    <dbReference type="NCBI Taxonomy" id="1176536"/>
    <lineage>
        <taxon>Bacteria</taxon>
        <taxon>Pseudomonadati</taxon>
        <taxon>Pseudomonadota</taxon>
        <taxon>Alphaproteobacteria</taxon>
        <taxon>Sphingomonadales</taxon>
        <taxon>Sphingomonadaceae</taxon>
        <taxon>Novosphingobium</taxon>
    </lineage>
</organism>
<dbReference type="Gene3D" id="3.90.180.10">
    <property type="entry name" value="Medium-chain alcohol dehydrogenases, catalytic domain"/>
    <property type="match status" value="2"/>
</dbReference>
<dbReference type="CDD" id="cd08255">
    <property type="entry name" value="2-desacetyl-2-hydroxyethyl_bacteriochlorophyllide_like"/>
    <property type="match status" value="1"/>
</dbReference>
<dbReference type="OrthoDB" id="9806940at2"/>
<dbReference type="InterPro" id="IPR013154">
    <property type="entry name" value="ADH-like_N"/>
</dbReference>
<dbReference type="KEGG" id="ngf:FRF71_09140"/>
<dbReference type="InterPro" id="IPR011032">
    <property type="entry name" value="GroES-like_sf"/>
</dbReference>
<feature type="domain" description="Alcohol dehydrogenase-like N-terminal" evidence="2">
    <location>
        <begin position="25"/>
        <end position="118"/>
    </location>
</feature>
<sequence>MEALAIIVEAPRRTALRSLELTPPGPSDLVIEAHWSGISSGTEKLLWTGEMPRFPGMGYPLVPGYETVGRVIDAGAQVQGRIGDWVFVPGANCYTEARGLFGGSARRLVVPSARAFPIAESLGERGILFALAATAHHALAGGNPPDLIVGHGVLGRLLARLTIAAGAPPPVVWDNKECRRQGALGYDVIAPKDDSRRDYRSIYDVSGFSDGIDTLIGKLAKGGEIVLAGFYANRINFAFAPAFMTEARLRVAAEWVPEDLASSRAMIESGALDLSGLVSDVRPAAEAEQAYPAALLDSECLKMVLDWREIA</sequence>
<dbReference type="NCBIfam" id="TIGR01202">
    <property type="entry name" value="bchC"/>
    <property type="match status" value="1"/>
</dbReference>
<dbReference type="SUPFAM" id="SSF50129">
    <property type="entry name" value="GroES-like"/>
    <property type="match status" value="1"/>
</dbReference>